<evidence type="ECO:0000313" key="3">
    <source>
        <dbReference type="Proteomes" id="UP000093000"/>
    </source>
</evidence>
<dbReference type="EMBL" id="LUGH01000704">
    <property type="protein sequence ID" value="OBZ83200.1"/>
    <property type="molecule type" value="Genomic_DNA"/>
</dbReference>
<comment type="caution">
    <text evidence="2">The sequence shown here is derived from an EMBL/GenBank/DDBJ whole genome shotgun (WGS) entry which is preliminary data.</text>
</comment>
<proteinExistence type="predicted"/>
<accession>A0A1C7N261</accession>
<evidence type="ECO:0008006" key="4">
    <source>
        <dbReference type="Google" id="ProtNLM"/>
    </source>
</evidence>
<feature type="non-terminal residue" evidence="2">
    <location>
        <position position="125"/>
    </location>
</feature>
<dbReference type="Proteomes" id="UP000093000">
    <property type="component" value="Unassembled WGS sequence"/>
</dbReference>
<organism evidence="2 3">
    <name type="scientific">Choanephora cucurbitarum</name>
    <dbReference type="NCBI Taxonomy" id="101091"/>
    <lineage>
        <taxon>Eukaryota</taxon>
        <taxon>Fungi</taxon>
        <taxon>Fungi incertae sedis</taxon>
        <taxon>Mucoromycota</taxon>
        <taxon>Mucoromycotina</taxon>
        <taxon>Mucoromycetes</taxon>
        <taxon>Mucorales</taxon>
        <taxon>Mucorineae</taxon>
        <taxon>Choanephoraceae</taxon>
        <taxon>Choanephoroideae</taxon>
        <taxon>Choanephora</taxon>
    </lineage>
</organism>
<dbReference type="OrthoDB" id="2443300at2759"/>
<keyword evidence="1" id="KW-0472">Membrane</keyword>
<protein>
    <recommendedName>
        <fullName evidence="4">Endonuclease/exonuclease/phosphatase domain-containing protein</fullName>
    </recommendedName>
</protein>
<name>A0A1C7N261_9FUNG</name>
<evidence type="ECO:0000256" key="1">
    <source>
        <dbReference type="SAM" id="Phobius"/>
    </source>
</evidence>
<reference evidence="2 3" key="1">
    <citation type="submission" date="2016-03" db="EMBL/GenBank/DDBJ databases">
        <title>Choanephora cucurbitarum.</title>
        <authorList>
            <person name="Min B."/>
            <person name="Park H."/>
            <person name="Park J.-H."/>
            <person name="Shin H.-D."/>
            <person name="Choi I.-G."/>
        </authorList>
    </citation>
    <scope>NUCLEOTIDE SEQUENCE [LARGE SCALE GENOMIC DNA]</scope>
    <source>
        <strain evidence="2 3">KUS-F28377</strain>
    </source>
</reference>
<dbReference type="InParanoid" id="A0A1C7N261"/>
<keyword evidence="3" id="KW-1185">Reference proteome</keyword>
<evidence type="ECO:0000313" key="2">
    <source>
        <dbReference type="EMBL" id="OBZ83200.1"/>
    </source>
</evidence>
<dbReference type="AlphaFoldDB" id="A0A1C7N261"/>
<keyword evidence="1" id="KW-1133">Transmembrane helix</keyword>
<sequence length="125" mass="14483">MKDTDLIIIDELEFSPDLLPNNDRVTFTKVTNPHNLFIPFLILVTYALASSVRERKTFFNRLLDSLHLPSLGVDFERLFIAGDLSYSYLRSNLFSPTSERWTSFLDESFTNTLQAFNLHELPAYC</sequence>
<keyword evidence="1" id="KW-0812">Transmembrane</keyword>
<gene>
    <name evidence="2" type="ORF">A0J61_08756</name>
</gene>
<feature type="transmembrane region" description="Helical" evidence="1">
    <location>
        <begin position="36"/>
        <end position="52"/>
    </location>
</feature>